<reference evidence="1 2" key="1">
    <citation type="journal article" date="2018" name="Nat. Genet.">
        <title>The Rosa genome provides new insights in the design of modern roses.</title>
        <authorList>
            <person name="Bendahmane M."/>
        </authorList>
    </citation>
    <scope>NUCLEOTIDE SEQUENCE [LARGE SCALE GENOMIC DNA]</scope>
    <source>
        <strain evidence="2">cv. Old Blush</strain>
    </source>
</reference>
<evidence type="ECO:0000313" key="2">
    <source>
        <dbReference type="Proteomes" id="UP000238479"/>
    </source>
</evidence>
<evidence type="ECO:0000313" key="1">
    <source>
        <dbReference type="EMBL" id="PRQ29464.1"/>
    </source>
</evidence>
<protein>
    <submittedName>
        <fullName evidence="1">Uncharacterized protein</fullName>
    </submittedName>
</protein>
<organism evidence="1 2">
    <name type="scientific">Rosa chinensis</name>
    <name type="common">China rose</name>
    <dbReference type="NCBI Taxonomy" id="74649"/>
    <lineage>
        <taxon>Eukaryota</taxon>
        <taxon>Viridiplantae</taxon>
        <taxon>Streptophyta</taxon>
        <taxon>Embryophyta</taxon>
        <taxon>Tracheophyta</taxon>
        <taxon>Spermatophyta</taxon>
        <taxon>Magnoliopsida</taxon>
        <taxon>eudicotyledons</taxon>
        <taxon>Gunneridae</taxon>
        <taxon>Pentapetalae</taxon>
        <taxon>rosids</taxon>
        <taxon>fabids</taxon>
        <taxon>Rosales</taxon>
        <taxon>Rosaceae</taxon>
        <taxon>Rosoideae</taxon>
        <taxon>Rosoideae incertae sedis</taxon>
        <taxon>Rosa</taxon>
    </lineage>
</organism>
<dbReference type="AlphaFoldDB" id="A0A2P6Q5N4"/>
<dbReference type="Proteomes" id="UP000238479">
    <property type="component" value="Chromosome 5"/>
</dbReference>
<proteinExistence type="predicted"/>
<name>A0A2P6Q5N4_ROSCH</name>
<comment type="caution">
    <text evidence="1">The sequence shown here is derived from an EMBL/GenBank/DDBJ whole genome shotgun (WGS) entry which is preliminary data.</text>
</comment>
<sequence>MKAYDSGLDVSRMLESNMVQMLAALEEIEDVELLRLHLFVAQLALVQTFYYA</sequence>
<gene>
    <name evidence="1" type="ORF">RchiOBHm_Chr5g0014171</name>
</gene>
<dbReference type="Gramene" id="PRQ29464">
    <property type="protein sequence ID" value="PRQ29464"/>
    <property type="gene ID" value="RchiOBHm_Chr5g0014171"/>
</dbReference>
<accession>A0A2P6Q5N4</accession>
<dbReference type="EMBL" id="PDCK01000043">
    <property type="protein sequence ID" value="PRQ29464.1"/>
    <property type="molecule type" value="Genomic_DNA"/>
</dbReference>
<keyword evidence="2" id="KW-1185">Reference proteome</keyword>